<dbReference type="InterPro" id="IPR002018">
    <property type="entry name" value="CarbesteraseB"/>
</dbReference>
<comment type="caution">
    <text evidence="5">The sequence shown here is derived from an EMBL/GenBank/DDBJ whole genome shotgun (WGS) entry which is preliminary data.</text>
</comment>
<evidence type="ECO:0000256" key="1">
    <source>
        <dbReference type="ARBA" id="ARBA00005964"/>
    </source>
</evidence>
<dbReference type="PANTHER" id="PTHR11559">
    <property type="entry name" value="CARBOXYLESTERASE"/>
    <property type="match status" value="1"/>
</dbReference>
<evidence type="ECO:0000259" key="4">
    <source>
        <dbReference type="Pfam" id="PF00135"/>
    </source>
</evidence>
<evidence type="ECO:0000256" key="3">
    <source>
        <dbReference type="RuleBase" id="RU361235"/>
    </source>
</evidence>
<sequence>MTDLTERQPDLVRVETPWGGFPAVEVDGVVRLRNIRYARADRFAPPQPVGPDPDESADLQFTTIACPQPPSASAAVLGDPLVGARFDEDCLRLTITRPAEIDGPLPVLVCIHGGAYVSNAGDLPGFDPSTLVREHGLIVVSVTYRLGLLGFIGDDARQRHSANLGLLDVIEALRWVRDHIAGFGGDPDAVTVSGHSSGGDAIAHVLVAEGTEGLVRRAIIQSAPFGIRARRDAMHAKMREAIGELRSDVPYDDLFAAQARAKQAGSAFGLRSGMSFCTEYGRAPLPAEADVDATWRRRATGLEVLVTWTTDETMFYLNQVPRAQAVFRTPVIGPIARRLAVAVSSSAVYARGGKRFGRLLARSGATVYEGVFSGRPVGGTLGASHAMETPLLFPNEAVWARAALVAPDGARSLIAAGVGMRAAFAAFVRTGRVASRVELGPGWLGGMRVRRR</sequence>
<reference evidence="5 6" key="1">
    <citation type="journal article" date="2019" name="Int. J. Syst. Evol. Microbiol.">
        <title>The Global Catalogue of Microorganisms (GCM) 10K type strain sequencing project: providing services to taxonomists for standard genome sequencing and annotation.</title>
        <authorList>
            <consortium name="The Broad Institute Genomics Platform"/>
            <consortium name="The Broad Institute Genome Sequencing Center for Infectious Disease"/>
            <person name="Wu L."/>
            <person name="Ma J."/>
        </authorList>
    </citation>
    <scope>NUCLEOTIDE SEQUENCE [LARGE SCALE GENOMIC DNA]</scope>
    <source>
        <strain evidence="5 6">JCM 14319</strain>
    </source>
</reference>
<dbReference type="InterPro" id="IPR050309">
    <property type="entry name" value="Type-B_Carboxylest/Lipase"/>
</dbReference>
<dbReference type="SUPFAM" id="SSF53474">
    <property type="entry name" value="alpha/beta-Hydrolases"/>
    <property type="match status" value="1"/>
</dbReference>
<proteinExistence type="inferred from homology"/>
<protein>
    <recommendedName>
        <fullName evidence="3">Carboxylic ester hydrolase</fullName>
        <ecNumber evidence="3">3.1.1.-</ecNumber>
    </recommendedName>
</protein>
<dbReference type="PROSITE" id="PS00122">
    <property type="entry name" value="CARBOXYLESTERASE_B_1"/>
    <property type="match status" value="1"/>
</dbReference>
<name>A0ABN2KB05_9MICO</name>
<evidence type="ECO:0000313" key="6">
    <source>
        <dbReference type="Proteomes" id="UP001500506"/>
    </source>
</evidence>
<dbReference type="EC" id="3.1.1.-" evidence="3"/>
<dbReference type="Proteomes" id="UP001500506">
    <property type="component" value="Unassembled WGS sequence"/>
</dbReference>
<evidence type="ECO:0000313" key="5">
    <source>
        <dbReference type="EMBL" id="GAA1752012.1"/>
    </source>
</evidence>
<evidence type="ECO:0000256" key="2">
    <source>
        <dbReference type="ARBA" id="ARBA00022801"/>
    </source>
</evidence>
<dbReference type="InterPro" id="IPR019826">
    <property type="entry name" value="Carboxylesterase_B_AS"/>
</dbReference>
<gene>
    <name evidence="5" type="ORF">GCM10009747_06900</name>
</gene>
<dbReference type="EMBL" id="BAAANH010000001">
    <property type="protein sequence ID" value="GAA1752012.1"/>
    <property type="molecule type" value="Genomic_DNA"/>
</dbReference>
<keyword evidence="6" id="KW-1185">Reference proteome</keyword>
<dbReference type="InterPro" id="IPR029058">
    <property type="entry name" value="AB_hydrolase_fold"/>
</dbReference>
<dbReference type="Pfam" id="PF00135">
    <property type="entry name" value="COesterase"/>
    <property type="match status" value="1"/>
</dbReference>
<keyword evidence="2 3" id="KW-0378">Hydrolase</keyword>
<feature type="domain" description="Carboxylesterase type B" evidence="4">
    <location>
        <begin position="33"/>
        <end position="224"/>
    </location>
</feature>
<accession>A0ABN2KB05</accession>
<dbReference type="Gene3D" id="3.40.50.1820">
    <property type="entry name" value="alpha/beta hydrolase"/>
    <property type="match status" value="1"/>
</dbReference>
<comment type="similarity">
    <text evidence="1 3">Belongs to the type-B carboxylesterase/lipase family.</text>
</comment>
<organism evidence="5 6">
    <name type="scientific">Agromyces humatus</name>
    <dbReference type="NCBI Taxonomy" id="279573"/>
    <lineage>
        <taxon>Bacteria</taxon>
        <taxon>Bacillati</taxon>
        <taxon>Actinomycetota</taxon>
        <taxon>Actinomycetes</taxon>
        <taxon>Micrococcales</taxon>
        <taxon>Microbacteriaceae</taxon>
        <taxon>Agromyces</taxon>
    </lineage>
</organism>
<dbReference type="RefSeq" id="WP_232498420.1">
    <property type="nucleotide sequence ID" value="NZ_BAAANH010000001.1"/>
</dbReference>